<dbReference type="OrthoDB" id="16985at2759"/>
<name>A0A8J4PLD7_9MYCE</name>
<comment type="caution">
    <text evidence="2">The sequence shown here is derived from an EMBL/GenBank/DDBJ whole genome shotgun (WGS) entry which is preliminary data.</text>
</comment>
<evidence type="ECO:0000313" key="3">
    <source>
        <dbReference type="Proteomes" id="UP000695562"/>
    </source>
</evidence>
<dbReference type="InterPro" id="IPR013219">
    <property type="entry name" value="Ribosomal_mS33"/>
</dbReference>
<dbReference type="Proteomes" id="UP000695562">
    <property type="component" value="Unassembled WGS sequence"/>
</dbReference>
<dbReference type="Pfam" id="PF08293">
    <property type="entry name" value="MRP-S33"/>
    <property type="match status" value="1"/>
</dbReference>
<evidence type="ECO:0000313" key="2">
    <source>
        <dbReference type="EMBL" id="KAF2068704.1"/>
    </source>
</evidence>
<dbReference type="AlphaFoldDB" id="A0A8J4PLD7"/>
<feature type="compositionally biased region" description="Basic and acidic residues" evidence="1">
    <location>
        <begin position="64"/>
        <end position="82"/>
    </location>
</feature>
<sequence>MIARTLESTYKAGLRIFGFRAEGSVNLGLKYLRKPLKGQYLVNYYPKPLLSTEIVGNTNEKAEVKAETRERDLKRGKPEVKKGAGKQALKRKK</sequence>
<dbReference type="EMBL" id="AJWJ01000869">
    <property type="protein sequence ID" value="KAF2068704.1"/>
    <property type="molecule type" value="Genomic_DNA"/>
</dbReference>
<accession>A0A8J4PLD7</accession>
<reference evidence="2" key="1">
    <citation type="submission" date="2020-01" db="EMBL/GenBank/DDBJ databases">
        <title>Development of genomics and gene disruption for Polysphondylium violaceum indicates a role for the polyketide synthase stlB in stalk morphogenesis.</title>
        <authorList>
            <person name="Narita B."/>
            <person name="Kawabe Y."/>
            <person name="Kin K."/>
            <person name="Saito T."/>
            <person name="Gibbs R."/>
            <person name="Kuspa A."/>
            <person name="Muzny D."/>
            <person name="Queller D."/>
            <person name="Richards S."/>
            <person name="Strassman J."/>
            <person name="Sucgang R."/>
            <person name="Worley K."/>
            <person name="Schaap P."/>
        </authorList>
    </citation>
    <scope>NUCLEOTIDE SEQUENCE</scope>
    <source>
        <strain evidence="2">QSvi11</strain>
    </source>
</reference>
<evidence type="ECO:0000256" key="1">
    <source>
        <dbReference type="SAM" id="MobiDB-lite"/>
    </source>
</evidence>
<keyword evidence="3" id="KW-1185">Reference proteome</keyword>
<gene>
    <name evidence="2" type="ORF">CYY_009972</name>
</gene>
<organism evidence="2 3">
    <name type="scientific">Polysphondylium violaceum</name>
    <dbReference type="NCBI Taxonomy" id="133409"/>
    <lineage>
        <taxon>Eukaryota</taxon>
        <taxon>Amoebozoa</taxon>
        <taxon>Evosea</taxon>
        <taxon>Eumycetozoa</taxon>
        <taxon>Dictyostelia</taxon>
        <taxon>Dictyosteliales</taxon>
        <taxon>Dictyosteliaceae</taxon>
        <taxon>Polysphondylium</taxon>
    </lineage>
</organism>
<feature type="region of interest" description="Disordered" evidence="1">
    <location>
        <begin position="64"/>
        <end position="93"/>
    </location>
</feature>
<proteinExistence type="predicted"/>
<protein>
    <submittedName>
        <fullName evidence="2">Uncharacterized protein</fullName>
    </submittedName>
</protein>